<feature type="chain" id="PRO_5011673524" evidence="1">
    <location>
        <begin position="28"/>
        <end position="262"/>
    </location>
</feature>
<dbReference type="RefSeq" id="WP_090122640.1">
    <property type="nucleotide sequence ID" value="NZ_FNNJ01000003.1"/>
</dbReference>
<protein>
    <submittedName>
        <fullName evidence="2">Uncharacterized protein</fullName>
    </submittedName>
</protein>
<dbReference type="OrthoDB" id="9768039at2"/>
<dbReference type="EMBL" id="FNNJ01000003">
    <property type="protein sequence ID" value="SDX18215.1"/>
    <property type="molecule type" value="Genomic_DNA"/>
</dbReference>
<evidence type="ECO:0000313" key="2">
    <source>
        <dbReference type="EMBL" id="SDX18215.1"/>
    </source>
</evidence>
<name>A0A1H2ZLH1_9FLAO</name>
<proteinExistence type="predicted"/>
<reference evidence="2 3" key="1">
    <citation type="submission" date="2016-10" db="EMBL/GenBank/DDBJ databases">
        <authorList>
            <person name="de Groot N.N."/>
        </authorList>
    </citation>
    <scope>NUCLEOTIDE SEQUENCE [LARGE SCALE GENOMIC DNA]</scope>
    <source>
        <strain evidence="2 3">DSM 24956</strain>
    </source>
</reference>
<sequence length="262" mass="29114">MKLTRKVFIVLNLSLLMLLIVSCGGNSDSIDDEIVVIIEEDEEVVVVEEEEQEPEEAPCTSGKAYAEKEGLVNVEFESLEGISGWNINSDIEGYLGSGYIVWTGAQHFGDPGTAILVYPIKITTPGTYRFMWRSRITKGNNGTEHNDTWLRFADASDFYGKKGDHIVYPKGTGKTPNPNGSSKDGWFKVYMNGANSWKWASNTSDNDGHGIYVKFDEAGVYNMEISVRSSHHAIDRFVLYKNGYGIDNATDENAVLSELICK</sequence>
<dbReference type="STRING" id="762486.SAMN05444411_103294"/>
<evidence type="ECO:0000313" key="3">
    <source>
        <dbReference type="Proteomes" id="UP000199595"/>
    </source>
</evidence>
<organism evidence="2 3">
    <name type="scientific">Lutibacter oricola</name>
    <dbReference type="NCBI Taxonomy" id="762486"/>
    <lineage>
        <taxon>Bacteria</taxon>
        <taxon>Pseudomonadati</taxon>
        <taxon>Bacteroidota</taxon>
        <taxon>Flavobacteriia</taxon>
        <taxon>Flavobacteriales</taxon>
        <taxon>Flavobacteriaceae</taxon>
        <taxon>Lutibacter</taxon>
    </lineage>
</organism>
<dbReference type="AlphaFoldDB" id="A0A1H2ZLH1"/>
<keyword evidence="3" id="KW-1185">Reference proteome</keyword>
<keyword evidence="1" id="KW-0732">Signal</keyword>
<evidence type="ECO:0000256" key="1">
    <source>
        <dbReference type="SAM" id="SignalP"/>
    </source>
</evidence>
<accession>A0A1H2ZLH1</accession>
<dbReference type="Proteomes" id="UP000199595">
    <property type="component" value="Unassembled WGS sequence"/>
</dbReference>
<gene>
    <name evidence="2" type="ORF">SAMN05444411_103294</name>
</gene>
<dbReference type="PROSITE" id="PS51257">
    <property type="entry name" value="PROKAR_LIPOPROTEIN"/>
    <property type="match status" value="1"/>
</dbReference>
<feature type="signal peptide" evidence="1">
    <location>
        <begin position="1"/>
        <end position="27"/>
    </location>
</feature>